<keyword evidence="3" id="KW-1185">Reference proteome</keyword>
<gene>
    <name evidence="2" type="ORF">B0T23DRAFT_402870</name>
</gene>
<evidence type="ECO:0000313" key="3">
    <source>
        <dbReference type="Proteomes" id="UP001285908"/>
    </source>
</evidence>
<evidence type="ECO:0000313" key="2">
    <source>
        <dbReference type="EMBL" id="KAK3497786.1"/>
    </source>
</evidence>
<proteinExistence type="predicted"/>
<sequence>MRRARLRKPPDPTTTTARRCETEKKNRAHRSPVWMRSPLDTADGPGQPVLHQLQLESPPANFFQSSRINKGLCELNCATW</sequence>
<dbReference type="AlphaFoldDB" id="A0AAJ0IDJ3"/>
<reference evidence="2 3" key="1">
    <citation type="journal article" date="2023" name="Mol. Phylogenet. Evol.">
        <title>Genome-scale phylogeny and comparative genomics of the fungal order Sordariales.</title>
        <authorList>
            <person name="Hensen N."/>
            <person name="Bonometti L."/>
            <person name="Westerberg I."/>
            <person name="Brannstrom I.O."/>
            <person name="Guillou S."/>
            <person name="Cros-Aarteil S."/>
            <person name="Calhoun S."/>
            <person name="Haridas S."/>
            <person name="Kuo A."/>
            <person name="Mondo S."/>
            <person name="Pangilinan J."/>
            <person name="Riley R."/>
            <person name="LaButti K."/>
            <person name="Andreopoulos B."/>
            <person name="Lipzen A."/>
            <person name="Chen C."/>
            <person name="Yan M."/>
            <person name="Daum C."/>
            <person name="Ng V."/>
            <person name="Clum A."/>
            <person name="Steindorff A."/>
            <person name="Ohm R.A."/>
            <person name="Martin F."/>
            <person name="Silar P."/>
            <person name="Natvig D.O."/>
            <person name="Lalanne C."/>
            <person name="Gautier V."/>
            <person name="Ament-Velasquez S.L."/>
            <person name="Kruys A."/>
            <person name="Hutchinson M.I."/>
            <person name="Powell A.J."/>
            <person name="Barry K."/>
            <person name="Miller A.N."/>
            <person name="Grigoriev I.V."/>
            <person name="Debuchy R."/>
            <person name="Gladieux P."/>
            <person name="Hiltunen Thoren M."/>
            <person name="Johannesson H."/>
        </authorList>
    </citation>
    <scope>NUCLEOTIDE SEQUENCE [LARGE SCALE GENOMIC DNA]</scope>
    <source>
        <strain evidence="2 3">FGSC 10403</strain>
    </source>
</reference>
<organism evidence="2 3">
    <name type="scientific">Neurospora hispaniola</name>
    <dbReference type="NCBI Taxonomy" id="588809"/>
    <lineage>
        <taxon>Eukaryota</taxon>
        <taxon>Fungi</taxon>
        <taxon>Dikarya</taxon>
        <taxon>Ascomycota</taxon>
        <taxon>Pezizomycotina</taxon>
        <taxon>Sordariomycetes</taxon>
        <taxon>Sordariomycetidae</taxon>
        <taxon>Sordariales</taxon>
        <taxon>Sordariaceae</taxon>
        <taxon>Neurospora</taxon>
    </lineage>
</organism>
<evidence type="ECO:0000256" key="1">
    <source>
        <dbReference type="SAM" id="MobiDB-lite"/>
    </source>
</evidence>
<dbReference type="EMBL" id="JAULSX010000002">
    <property type="protein sequence ID" value="KAK3497786.1"/>
    <property type="molecule type" value="Genomic_DNA"/>
</dbReference>
<comment type="caution">
    <text evidence="2">The sequence shown here is derived from an EMBL/GenBank/DDBJ whole genome shotgun (WGS) entry which is preliminary data.</text>
</comment>
<dbReference type="Proteomes" id="UP001285908">
    <property type="component" value="Unassembled WGS sequence"/>
</dbReference>
<dbReference type="RefSeq" id="XP_062696050.1">
    <property type="nucleotide sequence ID" value="XM_062838722.1"/>
</dbReference>
<dbReference type="GeneID" id="87876344"/>
<protein>
    <submittedName>
        <fullName evidence="2">Uncharacterized protein</fullName>
    </submittedName>
</protein>
<feature type="region of interest" description="Disordered" evidence="1">
    <location>
        <begin position="1"/>
        <end position="48"/>
    </location>
</feature>
<accession>A0AAJ0IDJ3</accession>
<name>A0AAJ0IDJ3_9PEZI</name>